<dbReference type="KEGG" id="rof:AAGW17_00020"/>
<sequence length="47" mass="5473">MTSLKKDLYHRVEFQLVEAKYLPWEGKKVMGSGFVEVKACFLFCTNT</sequence>
<reference evidence="1" key="1">
    <citation type="submission" date="2024-05" db="EMBL/GenBank/DDBJ databases">
        <title>Characterization of a novel Rickettsia species. (Rickettsia oklahomia sp. nov.) from Amblyomma americanum ticks.</title>
        <authorList>
            <person name="Korla P.K."/>
            <person name="Karounos M."/>
            <person name="Wilson J.M."/>
            <person name="Little S.E."/>
            <person name="Qurollo B.A."/>
        </authorList>
    </citation>
    <scope>NUCLEOTIDE SEQUENCE</scope>
    <source>
        <strain evidence="1">Oklahoma-10</strain>
    </source>
</reference>
<dbReference type="EMBL" id="CP157197">
    <property type="protein sequence ID" value="XBG66308.1"/>
    <property type="molecule type" value="Genomic_DNA"/>
</dbReference>
<dbReference type="AlphaFoldDB" id="A0AAU7BZA4"/>
<dbReference type="RefSeq" id="WP_347938927.1">
    <property type="nucleotide sequence ID" value="NZ_CP157197.1"/>
</dbReference>
<accession>A0AAU7BZA4</accession>
<gene>
    <name evidence="1" type="ORF">AAGW17_00020</name>
</gene>
<proteinExistence type="predicted"/>
<name>A0AAU7BZA4_9RICK</name>
<evidence type="ECO:0000313" key="1">
    <source>
        <dbReference type="EMBL" id="XBG66308.1"/>
    </source>
</evidence>
<organism evidence="1">
    <name type="scientific">Rickettsia oklahomensis</name>
    <dbReference type="NCBI Taxonomy" id="3141789"/>
    <lineage>
        <taxon>Bacteria</taxon>
        <taxon>Pseudomonadati</taxon>
        <taxon>Pseudomonadota</taxon>
        <taxon>Alphaproteobacteria</taxon>
        <taxon>Rickettsiales</taxon>
        <taxon>Rickettsiaceae</taxon>
        <taxon>Rickettsieae</taxon>
        <taxon>Rickettsia</taxon>
        <taxon>belli group</taxon>
    </lineage>
</organism>
<protein>
    <submittedName>
        <fullName evidence="1">Uncharacterized protein</fullName>
    </submittedName>
</protein>